<accession>A0A9D2UH43</accession>
<organism evidence="1 2">
    <name type="scientific">Candidatus Avibacteroides avistercoris</name>
    <dbReference type="NCBI Taxonomy" id="2840690"/>
    <lineage>
        <taxon>Bacteria</taxon>
        <taxon>Pseudomonadati</taxon>
        <taxon>Bacteroidota</taxon>
        <taxon>Bacteroidia</taxon>
        <taxon>Bacteroidales</taxon>
        <taxon>Bacteroidaceae</taxon>
        <taxon>Bacteroidaceae incertae sedis</taxon>
        <taxon>Candidatus Avibacteroides</taxon>
    </lineage>
</organism>
<feature type="non-terminal residue" evidence="1">
    <location>
        <position position="83"/>
    </location>
</feature>
<comment type="caution">
    <text evidence="1">The sequence shown here is derived from an EMBL/GenBank/DDBJ whole genome shotgun (WGS) entry which is preliminary data.</text>
</comment>
<dbReference type="Gene3D" id="3.40.50.1440">
    <property type="entry name" value="Tubulin/FtsZ, GTPase domain"/>
    <property type="match status" value="1"/>
</dbReference>
<dbReference type="AlphaFoldDB" id="A0A9D2UH43"/>
<name>A0A9D2UH43_9BACT</name>
<evidence type="ECO:0000313" key="1">
    <source>
        <dbReference type="EMBL" id="HJD52317.1"/>
    </source>
</evidence>
<dbReference type="EMBL" id="DWUP01000020">
    <property type="protein sequence ID" value="HJD52317.1"/>
    <property type="molecule type" value="Genomic_DNA"/>
</dbReference>
<protein>
    <submittedName>
        <fullName evidence="1">Uncharacterized protein</fullName>
    </submittedName>
</protein>
<evidence type="ECO:0000313" key="2">
    <source>
        <dbReference type="Proteomes" id="UP000787625"/>
    </source>
</evidence>
<dbReference type="Proteomes" id="UP000787625">
    <property type="component" value="Unassembled WGS sequence"/>
</dbReference>
<reference evidence="1" key="2">
    <citation type="submission" date="2021-04" db="EMBL/GenBank/DDBJ databases">
        <authorList>
            <person name="Gilroy R."/>
        </authorList>
    </citation>
    <scope>NUCLEOTIDE SEQUENCE</scope>
    <source>
        <strain evidence="1">MalCec1-1739</strain>
    </source>
</reference>
<reference evidence="1" key="1">
    <citation type="journal article" date="2021" name="PeerJ">
        <title>Extensive microbial diversity within the chicken gut microbiome revealed by metagenomics and culture.</title>
        <authorList>
            <person name="Gilroy R."/>
            <person name="Ravi A."/>
            <person name="Getino M."/>
            <person name="Pursley I."/>
            <person name="Horton D.L."/>
            <person name="Alikhan N.F."/>
            <person name="Baker D."/>
            <person name="Gharbi K."/>
            <person name="Hall N."/>
            <person name="Watson M."/>
            <person name="Adriaenssens E.M."/>
            <person name="Foster-Nyarko E."/>
            <person name="Jarju S."/>
            <person name="Secka A."/>
            <person name="Antonio M."/>
            <person name="Oren A."/>
            <person name="Chaudhuri R.R."/>
            <person name="La Ragione R."/>
            <person name="Hildebrand F."/>
            <person name="Pallen M.J."/>
        </authorList>
    </citation>
    <scope>NUCLEOTIDE SEQUENCE</scope>
    <source>
        <strain evidence="1">MalCec1-1739</strain>
    </source>
</reference>
<sequence>MYETVPTNLVIAIGGGGGNIAASIAGGLPDGVGIVMLDTDNDTLSRRDGEAVTCLLQDEATEQEADLRRLIGGDVAKVFVISC</sequence>
<gene>
    <name evidence="1" type="ORF">IAA93_01110</name>
</gene>
<proteinExistence type="predicted"/>
<dbReference type="InterPro" id="IPR036525">
    <property type="entry name" value="Tubulin/FtsZ_GTPase_sf"/>
</dbReference>